<evidence type="ECO:0000313" key="2">
    <source>
        <dbReference type="EMBL" id="KDN85445.1"/>
    </source>
</evidence>
<dbReference type="EMBL" id="JNBY01000083">
    <property type="protein sequence ID" value="KDN85445.1"/>
    <property type="molecule type" value="Genomic_DNA"/>
</dbReference>
<dbReference type="eggNOG" id="ENOG5030PI7">
    <property type="taxonomic scope" value="Bacteria"/>
</dbReference>
<evidence type="ECO:0000256" key="1">
    <source>
        <dbReference type="SAM" id="MobiDB-lite"/>
    </source>
</evidence>
<feature type="compositionally biased region" description="Polar residues" evidence="1">
    <location>
        <begin position="377"/>
        <end position="391"/>
    </location>
</feature>
<protein>
    <submittedName>
        <fullName evidence="2">Uncharacterized protein</fullName>
    </submittedName>
</protein>
<dbReference type="AlphaFoldDB" id="A0A066Z5J3"/>
<dbReference type="HOGENOM" id="CLU_637409_0_0_11"/>
<keyword evidence="3" id="KW-1185">Reference proteome</keyword>
<evidence type="ECO:0000313" key="3">
    <source>
        <dbReference type="Proteomes" id="UP000027178"/>
    </source>
</evidence>
<name>A0A066Z5J3_9ACTN</name>
<gene>
    <name evidence="2" type="ORF">KCH_26760</name>
</gene>
<dbReference type="Proteomes" id="UP000027178">
    <property type="component" value="Unassembled WGS sequence"/>
</dbReference>
<accession>A0A066Z5J3</accession>
<reference evidence="2 3" key="1">
    <citation type="submission" date="2014-05" db="EMBL/GenBank/DDBJ databases">
        <title>Draft Genome Sequence of Kitasatospora cheerisanensis KCTC 2395.</title>
        <authorList>
            <person name="Nam D.H."/>
        </authorList>
    </citation>
    <scope>NUCLEOTIDE SEQUENCE [LARGE SCALE GENOMIC DNA]</scope>
    <source>
        <strain evidence="2 3">KCTC 2395</strain>
    </source>
</reference>
<feature type="region of interest" description="Disordered" evidence="1">
    <location>
        <begin position="377"/>
        <end position="430"/>
    </location>
</feature>
<organism evidence="2 3">
    <name type="scientific">Kitasatospora cheerisanensis KCTC 2395</name>
    <dbReference type="NCBI Taxonomy" id="1348663"/>
    <lineage>
        <taxon>Bacteria</taxon>
        <taxon>Bacillati</taxon>
        <taxon>Actinomycetota</taxon>
        <taxon>Actinomycetes</taxon>
        <taxon>Kitasatosporales</taxon>
        <taxon>Streptomycetaceae</taxon>
        <taxon>Kitasatospora</taxon>
    </lineage>
</organism>
<proteinExistence type="predicted"/>
<comment type="caution">
    <text evidence="2">The sequence shown here is derived from an EMBL/GenBank/DDBJ whole genome shotgun (WGS) entry which is preliminary data.</text>
</comment>
<feature type="compositionally biased region" description="Basic residues" evidence="1">
    <location>
        <begin position="413"/>
        <end position="430"/>
    </location>
</feature>
<sequence>MSTFVPALAPVAGGVRPVRSAGPGLRVGPVRVELLFLGCGMVLLPWAVLLAALPGGLGWAVLDVVESAALSTAAVLLRQGRSPRAAAGLAAVLLVADAGCDVASALGGPELAVALLMAVCAELPLAALCCSVALGRSGPGAGGSPAAPARRSERQAGPASWRRLSRVCWSWGTYPISRVPLLGPSHRFVYSKRSRPVPGSTNCLNPLTIPDTSCRCQASSKSGEALRSRPTSAFHAGSAAWSAIEVRKRATTPALAAARSARFLANGVSVKIIHMMLRSSSGIVSKSPASQVYARLYARMSNRLLITTAGNGSSWSTMARIDPETVGHSATGVGSSAPASVNRCDRSLRSSSRALATASSTWADTWMSRPCSSHVYQVTPTAARPATSSRRNPGVRRRPTAGRPTCSGEMRSRRLRKNVASSRRRSSAGV</sequence>